<comment type="catalytic activity">
    <reaction evidence="6">
        <text>Exonucleolytic cleavage that removes extra residues from the 3'-terminus of tRNA to produce 5'-mononucleotides.</text>
        <dbReference type="EC" id="3.1.13.5"/>
    </reaction>
</comment>
<evidence type="ECO:0000256" key="5">
    <source>
        <dbReference type="ARBA" id="ARBA00022839"/>
    </source>
</evidence>
<keyword evidence="2 6" id="KW-0819">tRNA processing</keyword>
<dbReference type="InterPro" id="IPR036397">
    <property type="entry name" value="RNaseH_sf"/>
</dbReference>
<dbReference type="Pfam" id="PF01612">
    <property type="entry name" value="DNA_pol_A_exo1"/>
    <property type="match status" value="1"/>
</dbReference>
<dbReference type="SMART" id="SM00474">
    <property type="entry name" value="35EXOc"/>
    <property type="match status" value="1"/>
</dbReference>
<dbReference type="PROSITE" id="PS50967">
    <property type="entry name" value="HRDC"/>
    <property type="match status" value="1"/>
</dbReference>
<sequence>MNYQMITSSDELEAVCRKALQCPVVMLDTEFVRTRTFHAQLGLIQLYDGESVALIDPTTIADMTSFVSLLQAPQVLKVLHAAGEDLEVFYHQFACAPTPFVDTQILAAFSGYGLSTGFAALVADFTGTELDKSESRTDWMARPLSDKQLDYAAADVFYLMPVYQQLRDKVQQQGWWDAALEESQLQVEKRTRSYQPEAAYLDIKGAWQLAPKQLAILKQLATWRYEEALKRDLALNFVIKEQDLLTIARLELVNFKRMETEGVDPRSVKRHGAKISQLVKEGQAVSESDYPPRIIPISDYPGYKQLFKRLKDQVNAQSEKLGLSPEFLASRKQLNQLLGWVWKTQTDPQSIPDLMQGWRKDVLGDTLYEMVAPRS</sequence>
<organism evidence="8 9">
    <name type="scientific">Vibrio rhizosphaerae</name>
    <dbReference type="NCBI Taxonomy" id="398736"/>
    <lineage>
        <taxon>Bacteria</taxon>
        <taxon>Pseudomonadati</taxon>
        <taxon>Pseudomonadota</taxon>
        <taxon>Gammaproteobacteria</taxon>
        <taxon>Vibrionales</taxon>
        <taxon>Vibrionaceae</taxon>
        <taxon>Vibrio</taxon>
    </lineage>
</organism>
<comment type="function">
    <text evidence="6">Exonuclease involved in the 3' processing of various precursor tRNAs. Initiates hydrolysis at the 3'-terminus of an RNA molecule and releases 5'-mononucleotides.</text>
</comment>
<protein>
    <recommendedName>
        <fullName evidence="6">Ribonuclease D</fullName>
        <shortName evidence="6">RNase D</shortName>
        <ecNumber evidence="6">3.1.13.5</ecNumber>
    </recommendedName>
</protein>
<dbReference type="InterPro" id="IPR051086">
    <property type="entry name" value="RNase_D-like"/>
</dbReference>
<accession>A0ABU4ITY4</accession>
<evidence type="ECO:0000256" key="1">
    <source>
        <dbReference type="ARBA" id="ARBA00022490"/>
    </source>
</evidence>
<dbReference type="EC" id="3.1.13.5" evidence="6"/>
<dbReference type="Pfam" id="PF21293">
    <property type="entry name" value="RNAseD_HRDC_C"/>
    <property type="match status" value="1"/>
</dbReference>
<dbReference type="RefSeq" id="WP_318584763.1">
    <property type="nucleotide sequence ID" value="NZ_JAWRCP010000001.1"/>
</dbReference>
<evidence type="ECO:0000259" key="7">
    <source>
        <dbReference type="PROSITE" id="PS50967"/>
    </source>
</evidence>
<dbReference type="SUPFAM" id="SSF47819">
    <property type="entry name" value="HRDC-like"/>
    <property type="match status" value="2"/>
</dbReference>
<dbReference type="GO" id="GO:0033890">
    <property type="term" value="F:ribonuclease D activity"/>
    <property type="evidence" value="ECO:0007669"/>
    <property type="project" value="UniProtKB-EC"/>
</dbReference>
<evidence type="ECO:0000256" key="6">
    <source>
        <dbReference type="HAMAP-Rule" id="MF_01899"/>
    </source>
</evidence>
<keyword evidence="9" id="KW-1185">Reference proteome</keyword>
<dbReference type="InterPro" id="IPR048579">
    <property type="entry name" value="RNAseD_HRDC_C"/>
</dbReference>
<dbReference type="SUPFAM" id="SSF53098">
    <property type="entry name" value="Ribonuclease H-like"/>
    <property type="match status" value="1"/>
</dbReference>
<dbReference type="Proteomes" id="UP001279860">
    <property type="component" value="Unassembled WGS sequence"/>
</dbReference>
<comment type="caution">
    <text evidence="8">The sequence shown here is derived from an EMBL/GenBank/DDBJ whole genome shotgun (WGS) entry which is preliminary data.</text>
</comment>
<name>A0ABU4ITY4_9VIBR</name>
<dbReference type="EMBL" id="JAWRCP010000001">
    <property type="protein sequence ID" value="MDW6092577.1"/>
    <property type="molecule type" value="Genomic_DNA"/>
</dbReference>
<keyword evidence="4 6" id="KW-0378">Hydrolase</keyword>
<dbReference type="InterPro" id="IPR010997">
    <property type="entry name" value="HRDC-like_sf"/>
</dbReference>
<reference evidence="8 9" key="1">
    <citation type="submission" date="2023-11" db="EMBL/GenBank/DDBJ databases">
        <title>Plant-associative lifestyle of Vibrio porteresiae and its evolutionary dynamics.</title>
        <authorList>
            <person name="Rameshkumar N."/>
            <person name="Kirti K."/>
        </authorList>
    </citation>
    <scope>NUCLEOTIDE SEQUENCE [LARGE SCALE GENOMIC DNA]</scope>
    <source>
        <strain evidence="8 9">MSSRF7</strain>
    </source>
</reference>
<evidence type="ECO:0000256" key="3">
    <source>
        <dbReference type="ARBA" id="ARBA00022722"/>
    </source>
</evidence>
<dbReference type="NCBIfam" id="TIGR01388">
    <property type="entry name" value="rnd"/>
    <property type="match status" value="1"/>
</dbReference>
<keyword evidence="5 6" id="KW-0269">Exonuclease</keyword>
<dbReference type="PANTHER" id="PTHR47649">
    <property type="entry name" value="RIBONUCLEASE D"/>
    <property type="match status" value="1"/>
</dbReference>
<comment type="similarity">
    <text evidence="6">Belongs to the RNase D family.</text>
</comment>
<dbReference type="CDD" id="cd06142">
    <property type="entry name" value="RNaseD_exo"/>
    <property type="match status" value="1"/>
</dbReference>
<dbReference type="InterPro" id="IPR012337">
    <property type="entry name" value="RNaseH-like_sf"/>
</dbReference>
<evidence type="ECO:0000256" key="4">
    <source>
        <dbReference type="ARBA" id="ARBA00022801"/>
    </source>
</evidence>
<dbReference type="PANTHER" id="PTHR47649:SF1">
    <property type="entry name" value="RIBONUCLEASE D"/>
    <property type="match status" value="1"/>
</dbReference>
<keyword evidence="1 6" id="KW-0963">Cytoplasm</keyword>
<comment type="cofactor">
    <cofactor evidence="6">
        <name>a divalent metal cation</name>
        <dbReference type="ChEBI" id="CHEBI:60240"/>
    </cofactor>
</comment>
<gene>
    <name evidence="6 8" type="primary">rnd</name>
    <name evidence="8" type="ORF">SBX64_08465</name>
</gene>
<dbReference type="InterPro" id="IPR002121">
    <property type="entry name" value="HRDC_dom"/>
</dbReference>
<dbReference type="InterPro" id="IPR006292">
    <property type="entry name" value="RNase_D"/>
</dbReference>
<dbReference type="HAMAP" id="MF_01899">
    <property type="entry name" value="RNase_D"/>
    <property type="match status" value="1"/>
</dbReference>
<dbReference type="InterPro" id="IPR002562">
    <property type="entry name" value="3'-5'_exonuclease_dom"/>
</dbReference>
<proteinExistence type="inferred from homology"/>
<dbReference type="InterPro" id="IPR044876">
    <property type="entry name" value="HRDC_dom_sf"/>
</dbReference>
<evidence type="ECO:0000313" key="9">
    <source>
        <dbReference type="Proteomes" id="UP001279860"/>
    </source>
</evidence>
<evidence type="ECO:0000256" key="2">
    <source>
        <dbReference type="ARBA" id="ARBA00022694"/>
    </source>
</evidence>
<dbReference type="Gene3D" id="1.10.150.80">
    <property type="entry name" value="HRDC domain"/>
    <property type="match status" value="2"/>
</dbReference>
<feature type="domain" description="HRDC" evidence="7">
    <location>
        <begin position="210"/>
        <end position="289"/>
    </location>
</feature>
<dbReference type="Gene3D" id="3.30.420.10">
    <property type="entry name" value="Ribonuclease H-like superfamily/Ribonuclease H"/>
    <property type="match status" value="1"/>
</dbReference>
<dbReference type="Pfam" id="PF00570">
    <property type="entry name" value="HRDC"/>
    <property type="match status" value="1"/>
</dbReference>
<keyword evidence="3 6" id="KW-0540">Nuclease</keyword>
<comment type="subcellular location">
    <subcellularLocation>
        <location evidence="6">Cytoplasm</location>
    </subcellularLocation>
</comment>
<evidence type="ECO:0000313" key="8">
    <source>
        <dbReference type="EMBL" id="MDW6092577.1"/>
    </source>
</evidence>